<feature type="domain" description="FCP1 homology" evidence="3">
    <location>
        <begin position="177"/>
        <end position="357"/>
    </location>
</feature>
<comment type="caution">
    <text evidence="4">The sequence shown here is derived from an EMBL/GenBank/DDBJ whole genome shotgun (WGS) entry which is preliminary data.</text>
</comment>
<dbReference type="GO" id="GO:0005744">
    <property type="term" value="C:TIM23 mitochondrial import inner membrane translocase complex"/>
    <property type="evidence" value="ECO:0007669"/>
    <property type="project" value="UniProtKB-UniRule"/>
</dbReference>
<dbReference type="GO" id="GO:0015031">
    <property type="term" value="P:protein transport"/>
    <property type="evidence" value="ECO:0007669"/>
    <property type="project" value="UniProtKB-KW"/>
</dbReference>
<dbReference type="SMART" id="SM00577">
    <property type="entry name" value="CPDc"/>
    <property type="match status" value="1"/>
</dbReference>
<proteinExistence type="inferred from homology"/>
<protein>
    <recommendedName>
        <fullName evidence="1">Mitochondrial import inner membrane translocase subunit TIM50</fullName>
    </recommendedName>
</protein>
<dbReference type="InterPro" id="IPR004274">
    <property type="entry name" value="FCP1_dom"/>
</dbReference>
<keyword evidence="5" id="KW-1185">Reference proteome</keyword>
<comment type="subcellular location">
    <subcellularLocation>
        <location evidence="1">Mitochondrion inner membrane</location>
        <topology evidence="1">Single-pass membrane protein</topology>
    </subcellularLocation>
</comment>
<dbReference type="InterPro" id="IPR023214">
    <property type="entry name" value="HAD_sf"/>
</dbReference>
<evidence type="ECO:0000256" key="1">
    <source>
        <dbReference type="RuleBase" id="RU365079"/>
    </source>
</evidence>
<evidence type="ECO:0000313" key="5">
    <source>
        <dbReference type="Proteomes" id="UP001281614"/>
    </source>
</evidence>
<feature type="region of interest" description="Disordered" evidence="2">
    <location>
        <begin position="88"/>
        <end position="141"/>
    </location>
</feature>
<organism evidence="4 5">
    <name type="scientific">Colletotrichum kahawae</name>
    <name type="common">Coffee berry disease fungus</name>
    <dbReference type="NCBI Taxonomy" id="34407"/>
    <lineage>
        <taxon>Eukaryota</taxon>
        <taxon>Fungi</taxon>
        <taxon>Dikarya</taxon>
        <taxon>Ascomycota</taxon>
        <taxon>Pezizomycotina</taxon>
        <taxon>Sordariomycetes</taxon>
        <taxon>Hypocreomycetidae</taxon>
        <taxon>Glomerellales</taxon>
        <taxon>Glomerellaceae</taxon>
        <taxon>Colletotrichum</taxon>
        <taxon>Colletotrichum gloeosporioides species complex</taxon>
    </lineage>
</organism>
<dbReference type="Pfam" id="PF03031">
    <property type="entry name" value="NIF"/>
    <property type="match status" value="1"/>
</dbReference>
<dbReference type="PANTHER" id="PTHR12210">
    <property type="entry name" value="DULLARD PROTEIN PHOSPHATASE"/>
    <property type="match status" value="1"/>
</dbReference>
<feature type="compositionally biased region" description="Low complexity" evidence="2">
    <location>
        <begin position="105"/>
        <end position="130"/>
    </location>
</feature>
<reference evidence="4" key="1">
    <citation type="submission" date="2023-02" db="EMBL/GenBank/DDBJ databases">
        <title>Colletotrichum kahawae CIFC_Que2 genome sequencing and assembly.</title>
        <authorList>
            <person name="Baroncelli R."/>
        </authorList>
    </citation>
    <scope>NUCLEOTIDE SEQUENCE</scope>
    <source>
        <strain evidence="4">CIFC_Que2</strain>
    </source>
</reference>
<keyword evidence="1" id="KW-0496">Mitochondrion</keyword>
<dbReference type="Proteomes" id="UP001281614">
    <property type="component" value="Unassembled WGS sequence"/>
</dbReference>
<sequence length="386" mass="43066">MRPSILNVCPRSFRFAFRQPYATLGTIRKVRTTHRGGNQARDPQFGVQVPSYPDAQPVHPFKVYAMDKPNMQWWAKPAPTITGAPAQTPGGSFTIPGLGNNTQNGSFPFPQAAPASQAALGQAPGGASQQPTPPKGPRAKAMNDRDKIVAPSLASGGVPDPTAEYLQRASIPSTLLPTPKPILVVMDLNGTLLYRPNRRNATSFVERPYAKRFLQYCLDTFHVVIWSSARPQNVQSMCDQLLLGPPIPGGRDRGDVQRRVLAIWGRDRFGLSKADYNLRVQVYKRLQKVWEDPRVKSSHPDAEYGGCWDQSNTVLIDDSLEKARSEPYNLLRIPEYFGDDAEPGLVVPQVHDYLNSLCYQSDISSYMRTNPFQMKEDYKLEPPEEK</sequence>
<dbReference type="InterPro" id="IPR050365">
    <property type="entry name" value="TIM50"/>
</dbReference>
<keyword evidence="1" id="KW-0813">Transport</keyword>
<keyword evidence="1" id="KW-0653">Protein transport</keyword>
<comment type="subunit">
    <text evidence="1">Component of the TIM23 complex.</text>
</comment>
<comment type="function">
    <text evidence="1">Essential component of the TIM23 complex, a complex that mediates the translocation of transit peptide-containing proteins across the mitochondrial inner membrane.</text>
</comment>
<name>A0AAD9Y8J3_COLKA</name>
<evidence type="ECO:0000313" key="4">
    <source>
        <dbReference type="EMBL" id="KAK2742188.1"/>
    </source>
</evidence>
<comment type="similarity">
    <text evidence="1">Belongs to the TIM50 family.</text>
</comment>
<evidence type="ECO:0000259" key="3">
    <source>
        <dbReference type="PROSITE" id="PS50969"/>
    </source>
</evidence>
<feature type="region of interest" description="Disordered" evidence="2">
    <location>
        <begin position="33"/>
        <end position="52"/>
    </location>
</feature>
<evidence type="ECO:0000256" key="2">
    <source>
        <dbReference type="SAM" id="MobiDB-lite"/>
    </source>
</evidence>
<dbReference type="Gene3D" id="3.40.50.1000">
    <property type="entry name" value="HAD superfamily/HAD-like"/>
    <property type="match status" value="1"/>
</dbReference>
<dbReference type="SUPFAM" id="SSF56784">
    <property type="entry name" value="HAD-like"/>
    <property type="match status" value="1"/>
</dbReference>
<keyword evidence="1" id="KW-0809">Transit peptide</keyword>
<dbReference type="PROSITE" id="PS50969">
    <property type="entry name" value="FCP1"/>
    <property type="match status" value="1"/>
</dbReference>
<dbReference type="InterPro" id="IPR036412">
    <property type="entry name" value="HAD-like_sf"/>
</dbReference>
<gene>
    <name evidence="4" type="ORF">CKAH01_01615</name>
</gene>
<accession>A0AAD9Y8J3</accession>
<dbReference type="AlphaFoldDB" id="A0AAD9Y8J3"/>
<dbReference type="EMBL" id="VYYT01000333">
    <property type="protein sequence ID" value="KAK2742188.1"/>
    <property type="molecule type" value="Genomic_DNA"/>
</dbReference>
<keyword evidence="1" id="KW-0811">Translocation</keyword>